<reference evidence="6 7" key="1">
    <citation type="journal article" date="2005" name="Nature">
        <title>The genome of the social amoeba Dictyostelium discoideum.</title>
        <authorList>
            <consortium name="The Dictyostelium discoideum Sequencing Consortium"/>
            <person name="Eichinger L."/>
            <person name="Pachebat J.A."/>
            <person name="Glockner G."/>
            <person name="Rajandream M.A."/>
            <person name="Sucgang R."/>
            <person name="Berriman M."/>
            <person name="Song J."/>
            <person name="Olsen R."/>
            <person name="Szafranski K."/>
            <person name="Xu Q."/>
            <person name="Tunggal B."/>
            <person name="Kummerfeld S."/>
            <person name="Madera M."/>
            <person name="Konfortov B.A."/>
            <person name="Rivero F."/>
            <person name="Bankier A.T."/>
            <person name="Lehmann R."/>
            <person name="Hamlin N."/>
            <person name="Davies R."/>
            <person name="Gaudet P."/>
            <person name="Fey P."/>
            <person name="Pilcher K."/>
            <person name="Chen G."/>
            <person name="Saunders D."/>
            <person name="Sodergren E."/>
            <person name="Davis P."/>
            <person name="Kerhornou A."/>
            <person name="Nie X."/>
            <person name="Hall N."/>
            <person name="Anjard C."/>
            <person name="Hemphill L."/>
            <person name="Bason N."/>
            <person name="Farbrother P."/>
            <person name="Desany B."/>
            <person name="Just E."/>
            <person name="Morio T."/>
            <person name="Rost R."/>
            <person name="Churcher C."/>
            <person name="Cooper J."/>
            <person name="Haydock S."/>
            <person name="van Driessche N."/>
            <person name="Cronin A."/>
            <person name="Goodhead I."/>
            <person name="Muzny D."/>
            <person name="Mourier T."/>
            <person name="Pain A."/>
            <person name="Lu M."/>
            <person name="Harper D."/>
            <person name="Lindsay R."/>
            <person name="Hauser H."/>
            <person name="James K."/>
            <person name="Quiles M."/>
            <person name="Madan Babu M."/>
            <person name="Saito T."/>
            <person name="Buchrieser C."/>
            <person name="Wardroper A."/>
            <person name="Felder M."/>
            <person name="Thangavelu M."/>
            <person name="Johnson D."/>
            <person name="Knights A."/>
            <person name="Loulseged H."/>
            <person name="Mungall K."/>
            <person name="Oliver K."/>
            <person name="Price C."/>
            <person name="Quail M.A."/>
            <person name="Urushihara H."/>
            <person name="Hernandez J."/>
            <person name="Rabbinowitsch E."/>
            <person name="Steffen D."/>
            <person name="Sanders M."/>
            <person name="Ma J."/>
            <person name="Kohara Y."/>
            <person name="Sharp S."/>
            <person name="Simmonds M."/>
            <person name="Spiegler S."/>
            <person name="Tivey A."/>
            <person name="Sugano S."/>
            <person name="White B."/>
            <person name="Walker D."/>
            <person name="Woodward J."/>
            <person name="Winckler T."/>
            <person name="Tanaka Y."/>
            <person name="Shaulsky G."/>
            <person name="Schleicher M."/>
            <person name="Weinstock G."/>
            <person name="Rosenthal A."/>
            <person name="Cox E.C."/>
            <person name="Chisholm R.L."/>
            <person name="Gibbs R."/>
            <person name="Loomis W.F."/>
            <person name="Platzer M."/>
            <person name="Kay R.R."/>
            <person name="Williams J."/>
            <person name="Dear P.H."/>
            <person name="Noegel A.A."/>
            <person name="Barrell B."/>
            <person name="Kuspa A."/>
        </authorList>
    </citation>
    <scope>NUCLEOTIDE SEQUENCE [LARGE SCALE GENOMIC DNA]</scope>
    <source>
        <strain evidence="6 7">AX4</strain>
    </source>
</reference>
<dbReference type="EMBL" id="AAFI02000057">
    <property type="protein sequence ID" value="EAL65549.1"/>
    <property type="molecule type" value="Genomic_DNA"/>
</dbReference>
<dbReference type="GlyGen" id="Q54QL1">
    <property type="glycosylation" value="1 site"/>
</dbReference>
<dbReference type="InterPro" id="IPR053331">
    <property type="entry name" value="EGF-like_comC"/>
</dbReference>
<dbReference type="Pfam" id="PF22933">
    <property type="entry name" value="ComC_SSD"/>
    <property type="match status" value="1"/>
</dbReference>
<dbReference type="dictyBase" id="DDB_G0283869"/>
<organism evidence="6 7">
    <name type="scientific">Dictyostelium discoideum</name>
    <name type="common">Social amoeba</name>
    <dbReference type="NCBI Taxonomy" id="44689"/>
    <lineage>
        <taxon>Eukaryota</taxon>
        <taxon>Amoebozoa</taxon>
        <taxon>Evosea</taxon>
        <taxon>Eumycetozoa</taxon>
        <taxon>Dictyostelia</taxon>
        <taxon>Dictyosteliales</taxon>
        <taxon>Dictyosteliaceae</taxon>
        <taxon>Dictyostelium</taxon>
    </lineage>
</organism>
<dbReference type="KEGG" id="ddi:DDB_G0283869"/>
<feature type="disulfide bond" evidence="1">
    <location>
        <begin position="805"/>
        <end position="814"/>
    </location>
</feature>
<evidence type="ECO:0000256" key="3">
    <source>
        <dbReference type="SAM" id="Phobius"/>
    </source>
</evidence>
<dbReference type="SUPFAM" id="SSF52058">
    <property type="entry name" value="L domain-like"/>
    <property type="match status" value="1"/>
</dbReference>
<feature type="disulfide bond" evidence="1">
    <location>
        <begin position="614"/>
        <end position="623"/>
    </location>
</feature>
<evidence type="ECO:0000313" key="7">
    <source>
        <dbReference type="Proteomes" id="UP000002195"/>
    </source>
</evidence>
<evidence type="ECO:0000256" key="4">
    <source>
        <dbReference type="SAM" id="SignalP"/>
    </source>
</evidence>
<feature type="disulfide bond" evidence="1">
    <location>
        <begin position="650"/>
        <end position="659"/>
    </location>
</feature>
<evidence type="ECO:0000256" key="1">
    <source>
        <dbReference type="PROSITE-ProRule" id="PRU00076"/>
    </source>
</evidence>
<evidence type="ECO:0000313" key="6">
    <source>
        <dbReference type="EMBL" id="EAL65549.1"/>
    </source>
</evidence>
<sequence>MKIIKYFYTFILYFLFLFNCLAFVKSGDLECKNNLLLKYQVFANTLCDSAEVNTTTITFRATCINNILYTFHITPTASAPNVTLTYDDLNCFTDLSDMVFTNVRFNGNAFGQENQQQVAKRLYFINCTFESGEIGDSLSKNTTLVWIEFNENSNLKNIYFLNIKHLETFILTRIGDLAKIPYIDNNLQNPSYHFKEILEKKKKRILVTEQLMSFNGLNCSRMTITLINATEQHSGLDFLNTINSIDELNLDFGDNLIAFPGIIGSNNNKLKTLSISGKFKKPSIIGLTIQEGLQEFSINGGGELFNINGALPFLTIPSSLKLFYIADIGLTTFPTFPLNIETILIYKNNFGGILPDLSSYKKLSHVSLAECGFTGTIPESYCMFTGTLNNNSLTGFWPQCKICYFDNFEESFDGNPSLEKGNCEPGSIVPNLEYYNVSNEITLYGENLGIFGPGNIYNIGFKVINRQSLFKAIWNETANGIIPNIIELNFGGTNFKLATKSLKPIVQSITKLGSNYAFKGENFSYNKEHFEVKIGGVPCEINYIAFEIIKCSFKTSILPNNGIDIKSTIQNFNIDQIISFTVNTIDNKTTDILTCASECLNGGFCSSTSGNCICGEIYKGSDCAILKTCQNNCIDSNHGYCNYTSESCVCVNGWSGNDCSTMVCTSDCSEPLGNGKCDTTTGICKCSQQYTSDDCSLPNQYISSVSSVPTSGGVVNIWGWFGTIHSGLSIMIDQQVCQHDVNSITSSFINCTVGAGSGTQSITLTQNGITYTGNNMFHYTELTYSCPKDCSNNGKCNTNTGQCKCNSGWGGYDCNSKKTTQPSTSSSSSTTTTASSSTTGSTETPTPTSTPVVEIPKSNTTINEDLGSAVINNQQTTYEISILSLIETDFSNNIVNTFNLSKKWTASVSTDNIYKFTQTIQESCNITYTIEEIKTERDYQWAGLDLTLDKDSIKISVSIKNYTFNSVLNNLQLRFESLVGDNNKNTQDNNECNNKDTQVDTSEIDKNQLLNYVTISRNQKVLYGRFINRVISDSRQTFITTSVIPNNNNNKQSVIIGLNLPHCTHECLIDPDFSVLVSPSYQECSSDLNNGRASWVLPVAIVVPCVAVAAIIIISAVLYKKNRLSFLIVKNKLNNIKLSKK</sequence>
<feature type="domain" description="EGF-like" evidence="5">
    <location>
        <begin position="625"/>
        <end position="660"/>
    </location>
</feature>
<dbReference type="SMR" id="Q54QL1"/>
<dbReference type="Gene3D" id="2.10.25.10">
    <property type="entry name" value="Laminin"/>
    <property type="match status" value="1"/>
</dbReference>
<dbReference type="HOGENOM" id="CLU_003793_0_0_1"/>
<feature type="compositionally biased region" description="Low complexity" evidence="2">
    <location>
        <begin position="819"/>
        <end position="851"/>
    </location>
</feature>
<dbReference type="GeneID" id="8624258"/>
<dbReference type="PaxDb" id="44689-DDB0218529"/>
<gene>
    <name evidence="6" type="ORF">DDB_G0283869</name>
</gene>
<dbReference type="PROSITE" id="PS01186">
    <property type="entry name" value="EGF_2"/>
    <property type="match status" value="2"/>
</dbReference>
<accession>Q54QL1</accession>
<dbReference type="eggNOG" id="KOG1225">
    <property type="taxonomic scope" value="Eukaryota"/>
</dbReference>
<evidence type="ECO:0000259" key="5">
    <source>
        <dbReference type="PROSITE" id="PS50026"/>
    </source>
</evidence>
<dbReference type="PROSITE" id="PS00022">
    <property type="entry name" value="EGF_1"/>
    <property type="match status" value="3"/>
</dbReference>
<dbReference type="AlphaFoldDB" id="Q54QL1"/>
<feature type="transmembrane region" description="Helical" evidence="3">
    <location>
        <begin position="1095"/>
        <end position="1119"/>
    </location>
</feature>
<comment type="caution">
    <text evidence="6">The sequence shown here is derived from an EMBL/GenBank/DDBJ whole genome shotgun (WGS) entry which is preliminary data.</text>
</comment>
<dbReference type="SMART" id="SM00181">
    <property type="entry name" value="EGF"/>
    <property type="match status" value="3"/>
</dbReference>
<keyword evidence="3" id="KW-0472">Membrane</keyword>
<dbReference type="Gene3D" id="3.80.10.10">
    <property type="entry name" value="Ribonuclease Inhibitor"/>
    <property type="match status" value="1"/>
</dbReference>
<dbReference type="InterPro" id="IPR032675">
    <property type="entry name" value="LRR_dom_sf"/>
</dbReference>
<dbReference type="Gene3D" id="2.60.120.260">
    <property type="entry name" value="Galactose-binding domain-like"/>
    <property type="match status" value="1"/>
</dbReference>
<dbReference type="InterPro" id="IPR054484">
    <property type="entry name" value="ComC_SSD"/>
</dbReference>
<dbReference type="InterPro" id="IPR000742">
    <property type="entry name" value="EGF"/>
</dbReference>
<dbReference type="PROSITE" id="PS50026">
    <property type="entry name" value="EGF_3"/>
    <property type="match status" value="3"/>
</dbReference>
<dbReference type="PANTHER" id="PTHR24032:SF14">
    <property type="entry name" value="EGF-LIKE DOMAIN-CONTAINING PROTEIN-RELATED"/>
    <property type="match status" value="1"/>
</dbReference>
<comment type="caution">
    <text evidence="1">Lacks conserved residue(s) required for the propagation of feature annotation.</text>
</comment>
<keyword evidence="1" id="KW-1015">Disulfide bond</keyword>
<feature type="domain" description="EGF-like" evidence="5">
    <location>
        <begin position="591"/>
        <end position="624"/>
    </location>
</feature>
<feature type="region of interest" description="Disordered" evidence="2">
    <location>
        <begin position="819"/>
        <end position="855"/>
    </location>
</feature>
<feature type="domain" description="EGF-like" evidence="5">
    <location>
        <begin position="782"/>
        <end position="815"/>
    </location>
</feature>
<dbReference type="Pfam" id="PF01833">
    <property type="entry name" value="TIG"/>
    <property type="match status" value="1"/>
</dbReference>
<keyword evidence="3" id="KW-0812">Transmembrane</keyword>
<dbReference type="OMA" id="INCTFES"/>
<feature type="disulfide bond" evidence="1">
    <location>
        <begin position="786"/>
        <end position="796"/>
    </location>
</feature>
<dbReference type="PhylomeDB" id="Q54QL1"/>
<feature type="disulfide bond" evidence="1">
    <location>
        <begin position="595"/>
        <end position="605"/>
    </location>
</feature>
<keyword evidence="4" id="KW-0732">Signal</keyword>
<keyword evidence="1" id="KW-0245">EGF-like domain</keyword>
<dbReference type="FunCoup" id="Q54QL1">
    <property type="interactions" value="877"/>
</dbReference>
<name>Q54QL1_DICDI</name>
<dbReference type="Proteomes" id="UP000002195">
    <property type="component" value="Unassembled WGS sequence"/>
</dbReference>
<feature type="signal peptide" evidence="4">
    <location>
        <begin position="1"/>
        <end position="26"/>
    </location>
</feature>
<dbReference type="PRINTS" id="PR00011">
    <property type="entry name" value="EGFLAMININ"/>
</dbReference>
<feature type="chain" id="PRO_5004249295" description="EGF-like domain-containing protein" evidence="4">
    <location>
        <begin position="27"/>
        <end position="1141"/>
    </location>
</feature>
<dbReference type="RefSeq" id="XP_638860.1">
    <property type="nucleotide sequence ID" value="XM_633768.1"/>
</dbReference>
<protein>
    <recommendedName>
        <fullName evidence="5">EGF-like domain-containing protein</fullName>
    </recommendedName>
</protein>
<keyword evidence="3" id="KW-1133">Transmembrane helix</keyword>
<dbReference type="InParanoid" id="Q54QL1"/>
<dbReference type="PANTHER" id="PTHR24032">
    <property type="entry name" value="EGF-LIKE DOMAIN-CONTAINING PROTEIN-RELATED-RELATED"/>
    <property type="match status" value="1"/>
</dbReference>
<keyword evidence="7" id="KW-1185">Reference proteome</keyword>
<evidence type="ECO:0000256" key="2">
    <source>
        <dbReference type="SAM" id="MobiDB-lite"/>
    </source>
</evidence>
<dbReference type="VEuPathDB" id="AmoebaDB:DDB_G0283869"/>
<proteinExistence type="predicted"/>
<dbReference type="InterPro" id="IPR002909">
    <property type="entry name" value="IPT_dom"/>
</dbReference>